<dbReference type="PANTHER" id="PTHR23502:SF23">
    <property type="entry name" value="FLUCONAZOLE RESISTANCE PROTEIN 1"/>
    <property type="match status" value="1"/>
</dbReference>
<dbReference type="Proteomes" id="UP000729357">
    <property type="component" value="Unassembled WGS sequence"/>
</dbReference>
<comment type="caution">
    <text evidence="7">The sequence shown here is derived from an EMBL/GenBank/DDBJ whole genome shotgun (WGS) entry which is preliminary data.</text>
</comment>
<reference evidence="7" key="2">
    <citation type="submission" date="2021-08" db="EMBL/GenBank/DDBJ databases">
        <authorList>
            <person name="Gostincar C."/>
            <person name="Sun X."/>
            <person name="Song Z."/>
            <person name="Gunde-Cimerman N."/>
        </authorList>
    </citation>
    <scope>NUCLEOTIDE SEQUENCE</scope>
    <source>
        <strain evidence="7">EXF-9298</strain>
    </source>
</reference>
<evidence type="ECO:0000256" key="5">
    <source>
        <dbReference type="SAM" id="Phobius"/>
    </source>
</evidence>
<dbReference type="GO" id="GO:0005886">
    <property type="term" value="C:plasma membrane"/>
    <property type="evidence" value="ECO:0007669"/>
    <property type="project" value="TreeGrafter"/>
</dbReference>
<evidence type="ECO:0000256" key="4">
    <source>
        <dbReference type="ARBA" id="ARBA00023136"/>
    </source>
</evidence>
<evidence type="ECO:0000256" key="3">
    <source>
        <dbReference type="ARBA" id="ARBA00022989"/>
    </source>
</evidence>
<dbReference type="AlphaFoldDB" id="A0A9P8FZM6"/>
<keyword evidence="2 5" id="KW-0812">Transmembrane</keyword>
<feature type="domain" description="Major facilitator superfamily (MFS) profile" evidence="6">
    <location>
        <begin position="1"/>
        <end position="194"/>
    </location>
</feature>
<evidence type="ECO:0000313" key="7">
    <source>
        <dbReference type="EMBL" id="KAG9986741.1"/>
    </source>
</evidence>
<feature type="transmembrane region" description="Helical" evidence="5">
    <location>
        <begin position="119"/>
        <end position="142"/>
    </location>
</feature>
<evidence type="ECO:0000313" key="8">
    <source>
        <dbReference type="Proteomes" id="UP000729357"/>
    </source>
</evidence>
<keyword evidence="3 5" id="KW-1133">Transmembrane helix</keyword>
<keyword evidence="4 5" id="KW-0472">Membrane</keyword>
<proteinExistence type="predicted"/>
<dbReference type="InterPro" id="IPR011701">
    <property type="entry name" value="MFS"/>
</dbReference>
<dbReference type="SUPFAM" id="SSF103473">
    <property type="entry name" value="MFS general substrate transporter"/>
    <property type="match status" value="1"/>
</dbReference>
<feature type="transmembrane region" description="Helical" evidence="5">
    <location>
        <begin position="57"/>
        <end position="73"/>
    </location>
</feature>
<accession>A0A9P8FZM6</accession>
<dbReference type="PANTHER" id="PTHR23502">
    <property type="entry name" value="MAJOR FACILITATOR SUPERFAMILY"/>
    <property type="match status" value="1"/>
</dbReference>
<evidence type="ECO:0000256" key="1">
    <source>
        <dbReference type="ARBA" id="ARBA00004141"/>
    </source>
</evidence>
<gene>
    <name evidence="7" type="ORF">KCU98_g3820</name>
</gene>
<dbReference type="Gene3D" id="1.20.1720.10">
    <property type="entry name" value="Multidrug resistance protein D"/>
    <property type="match status" value="1"/>
</dbReference>
<keyword evidence="8" id="KW-1185">Reference proteome</keyword>
<dbReference type="Pfam" id="PF07690">
    <property type="entry name" value="MFS_1"/>
    <property type="match status" value="1"/>
</dbReference>
<organism evidence="7 8">
    <name type="scientific">Aureobasidium melanogenum</name>
    <name type="common">Aureobasidium pullulans var. melanogenum</name>
    <dbReference type="NCBI Taxonomy" id="46634"/>
    <lineage>
        <taxon>Eukaryota</taxon>
        <taxon>Fungi</taxon>
        <taxon>Dikarya</taxon>
        <taxon>Ascomycota</taxon>
        <taxon>Pezizomycotina</taxon>
        <taxon>Dothideomycetes</taxon>
        <taxon>Dothideomycetidae</taxon>
        <taxon>Dothideales</taxon>
        <taxon>Saccotheciaceae</taxon>
        <taxon>Aureobasidium</taxon>
    </lineage>
</organism>
<dbReference type="InterPro" id="IPR036259">
    <property type="entry name" value="MFS_trans_sf"/>
</dbReference>
<dbReference type="PROSITE" id="PS50850">
    <property type="entry name" value="MFS"/>
    <property type="match status" value="1"/>
</dbReference>
<dbReference type="GO" id="GO:0015244">
    <property type="term" value="F:fluconazole transmembrane transporter activity"/>
    <property type="evidence" value="ECO:0007669"/>
    <property type="project" value="TreeGrafter"/>
</dbReference>
<feature type="non-terminal residue" evidence="7">
    <location>
        <position position="1"/>
    </location>
</feature>
<dbReference type="InterPro" id="IPR020846">
    <property type="entry name" value="MFS_dom"/>
</dbReference>
<reference evidence="7" key="1">
    <citation type="journal article" date="2021" name="J Fungi (Basel)">
        <title>Virulence traits and population genomics of the black yeast Aureobasidium melanogenum.</title>
        <authorList>
            <person name="Cernosa A."/>
            <person name="Sun X."/>
            <person name="Gostincar C."/>
            <person name="Fang C."/>
            <person name="Gunde-Cimerman N."/>
            <person name="Song Z."/>
        </authorList>
    </citation>
    <scope>NUCLEOTIDE SEQUENCE</scope>
    <source>
        <strain evidence="7">EXF-9298</strain>
    </source>
</reference>
<evidence type="ECO:0000256" key="2">
    <source>
        <dbReference type="ARBA" id="ARBA00022692"/>
    </source>
</evidence>
<comment type="subcellular location">
    <subcellularLocation>
        <location evidence="1">Membrane</location>
        <topology evidence="1">Multi-pass membrane protein</topology>
    </subcellularLocation>
</comment>
<sequence>MCIGSAIYTGGEQDVIEQFQVIQTVATLGLTLFVLGYAIGLMFLAPLAEALTIGRNPVYLTTLLIFVLFKFAVVYNPNIATLLAFRFLTGFIGSPVLTTDGASLADLWSRRKVAYAIGIWDVSAVCGPVLGPLCLVVLIFTLPETNVNTVLSKRVKRLRELTGNTRLKSEADLMTESIRFRDVGSASFFKPFQL</sequence>
<name>A0A9P8FZM6_AURME</name>
<dbReference type="EMBL" id="JAHFXS010000281">
    <property type="protein sequence ID" value="KAG9986741.1"/>
    <property type="molecule type" value="Genomic_DNA"/>
</dbReference>
<evidence type="ECO:0000259" key="6">
    <source>
        <dbReference type="PROSITE" id="PS50850"/>
    </source>
</evidence>
<dbReference type="GO" id="GO:1990961">
    <property type="term" value="P:xenobiotic detoxification by transmembrane export across the plasma membrane"/>
    <property type="evidence" value="ECO:0007669"/>
    <property type="project" value="TreeGrafter"/>
</dbReference>
<protein>
    <recommendedName>
        <fullName evidence="6">Major facilitator superfamily (MFS) profile domain-containing protein</fullName>
    </recommendedName>
</protein>
<feature type="transmembrane region" description="Helical" evidence="5">
    <location>
        <begin position="79"/>
        <end position="98"/>
    </location>
</feature>
<feature type="transmembrane region" description="Helical" evidence="5">
    <location>
        <begin position="21"/>
        <end position="45"/>
    </location>
</feature>